<protein>
    <submittedName>
        <fullName evidence="8">Acetoacetate--CoA ligase</fullName>
        <ecNumber evidence="8">6.2.1.16</ecNumber>
    </submittedName>
</protein>
<dbReference type="Proteomes" id="UP001056374">
    <property type="component" value="Chromosome"/>
</dbReference>
<dbReference type="InterPro" id="IPR000873">
    <property type="entry name" value="AMP-dep_synth/lig_dom"/>
</dbReference>
<dbReference type="InterPro" id="IPR045851">
    <property type="entry name" value="AMP-bd_C_sf"/>
</dbReference>
<evidence type="ECO:0000259" key="5">
    <source>
        <dbReference type="Pfam" id="PF00501"/>
    </source>
</evidence>
<sequence>MTTPYPAPFYTPDPQAAAASRIVDFARHAGVDATDYAALHRWSVTDLEGFWGAVWEYFDVDAATPYQEVLAEERMPGARWFTGATLNYAHHALRNLADDDAAIVALDETGSGYEVTGKRLRSQVASVAATLRDLGVATGDRVVGYLPNTPHAIVAFLAAASLGAVWSVCGQDYAPKAAADRFAQLEPTVLIAADGYLFNGTAHDRRDAALELAQALPGLKATLLVDHVGLPWPMRNHPSLVVPWEDASTRTEELACTDVPFDHPLWVLFSSGTTGLPKGIVHGHGGVLLEHLKTLGLHTDLGPGDRLLWYTTTHWMMWNLVASTLLTGATTCTYDGGPAPLTRPDVLWELAARHRVTVFGTSPQYLLGMAKFGIDPSVHDLSSIRVVGCTGSTLPATAYPWVRDHVGDGILLASTSGGTDIASGFAGSAPTTPVWAGELSAANLGVALAAYDAEGFPVVDQVGELVVTRPMPSMPLYFWNDPDGSRYRDAYFSSYAGVWRHGDWITVTSHGSVIVHGRSDSTLNRNGVRLGSADIHDVVERLPEVAEALVIGAEEPDGGYWMPLFVVPAAGVTLDDGLRERIKAAIRTGASPRHVPDEILAVPAIPHTRTGKKLEVPVKRLLQGAPAGQVVDPGAVDAPDLIDYFARLGADRRGRRSAGA</sequence>
<evidence type="ECO:0000256" key="2">
    <source>
        <dbReference type="ARBA" id="ARBA00022598"/>
    </source>
</evidence>
<evidence type="ECO:0000256" key="3">
    <source>
        <dbReference type="ARBA" id="ARBA00022741"/>
    </source>
</evidence>
<dbReference type="InterPro" id="IPR025110">
    <property type="entry name" value="AMP-bd_C"/>
</dbReference>
<reference evidence="8" key="1">
    <citation type="submission" date="2022-06" db="EMBL/GenBank/DDBJ databases">
        <title>Complete genome sequence of soil microorganisms Streptomyces sp. Qhu-M197 isolated from Alpine meadows habitats on the Tibetan Plateau.</title>
        <authorList>
            <person name="Zhang B."/>
            <person name="Xiang X."/>
            <person name="Fan J."/>
        </authorList>
    </citation>
    <scope>NUCLEOTIDE SEQUENCE</scope>
    <source>
        <strain evidence="8">Qhu-M197</strain>
    </source>
</reference>
<keyword evidence="9" id="KW-1185">Reference proteome</keyword>
<evidence type="ECO:0000313" key="8">
    <source>
        <dbReference type="EMBL" id="USQ86338.1"/>
    </source>
</evidence>
<feature type="domain" description="AMP-dependent synthetase/ligase" evidence="5">
    <location>
        <begin position="99"/>
        <end position="471"/>
    </location>
</feature>
<dbReference type="EC" id="6.2.1.16" evidence="8"/>
<proteinExistence type="inferred from homology"/>
<dbReference type="InterPro" id="IPR032387">
    <property type="entry name" value="ACAS_N"/>
</dbReference>
<organism evidence="8 9">
    <name type="scientific">Streptomyces phaeoluteigriseus</name>
    <dbReference type="NCBI Taxonomy" id="114686"/>
    <lineage>
        <taxon>Bacteria</taxon>
        <taxon>Bacillati</taxon>
        <taxon>Actinomycetota</taxon>
        <taxon>Actinomycetes</taxon>
        <taxon>Kitasatosporales</taxon>
        <taxon>Streptomycetaceae</taxon>
        <taxon>Streptomyces</taxon>
        <taxon>Streptomyces aurantiacus group</taxon>
    </lineage>
</organism>
<dbReference type="NCBIfam" id="NF002937">
    <property type="entry name" value="PRK03584.1"/>
    <property type="match status" value="1"/>
</dbReference>
<feature type="domain" description="AMP-binding enzyme C-terminal" evidence="6">
    <location>
        <begin position="537"/>
        <end position="612"/>
    </location>
</feature>
<evidence type="ECO:0000256" key="4">
    <source>
        <dbReference type="ARBA" id="ARBA00022840"/>
    </source>
</evidence>
<evidence type="ECO:0000256" key="1">
    <source>
        <dbReference type="ARBA" id="ARBA00006432"/>
    </source>
</evidence>
<dbReference type="Gene3D" id="3.40.50.12780">
    <property type="entry name" value="N-terminal domain of ligase-like"/>
    <property type="match status" value="1"/>
</dbReference>
<dbReference type="NCBIfam" id="TIGR01217">
    <property type="entry name" value="ac_ac_CoA_syn"/>
    <property type="match status" value="1"/>
</dbReference>
<evidence type="ECO:0000313" key="9">
    <source>
        <dbReference type="Proteomes" id="UP001056374"/>
    </source>
</evidence>
<dbReference type="PROSITE" id="PS00455">
    <property type="entry name" value="AMP_BINDING"/>
    <property type="match status" value="1"/>
</dbReference>
<keyword evidence="3" id="KW-0547">Nucleotide-binding</keyword>
<dbReference type="GO" id="GO:0030729">
    <property type="term" value="F:acetoacetate-CoA ligase activity"/>
    <property type="evidence" value="ECO:0007669"/>
    <property type="project" value="UniProtKB-EC"/>
</dbReference>
<evidence type="ECO:0000259" key="7">
    <source>
        <dbReference type="Pfam" id="PF16177"/>
    </source>
</evidence>
<keyword evidence="2 8" id="KW-0436">Ligase</keyword>
<dbReference type="InterPro" id="IPR042099">
    <property type="entry name" value="ANL_N_sf"/>
</dbReference>
<comment type="similarity">
    <text evidence="1">Belongs to the ATP-dependent AMP-binding enzyme family.</text>
</comment>
<dbReference type="Gene3D" id="3.30.300.30">
    <property type="match status" value="1"/>
</dbReference>
<dbReference type="Pfam" id="PF16177">
    <property type="entry name" value="ACAS_N"/>
    <property type="match status" value="1"/>
</dbReference>
<dbReference type="SUPFAM" id="SSF56801">
    <property type="entry name" value="Acetyl-CoA synthetase-like"/>
    <property type="match status" value="1"/>
</dbReference>
<keyword evidence="4" id="KW-0067">ATP-binding</keyword>
<name>A0ABY4ZBC3_9ACTN</name>
<accession>A0ABY4ZBC3</accession>
<gene>
    <name evidence="8" type="ORF">NFX46_23115</name>
</gene>
<dbReference type="RefSeq" id="WP_252551792.1">
    <property type="nucleotide sequence ID" value="NZ_CP099468.1"/>
</dbReference>
<dbReference type="InterPro" id="IPR020845">
    <property type="entry name" value="AMP-binding_CS"/>
</dbReference>
<dbReference type="PANTHER" id="PTHR42921">
    <property type="entry name" value="ACETOACETYL-COA SYNTHETASE"/>
    <property type="match status" value="1"/>
</dbReference>
<feature type="domain" description="Acetyl-coenzyme A synthetase N-terminal" evidence="7">
    <location>
        <begin position="36"/>
        <end position="92"/>
    </location>
</feature>
<dbReference type="InterPro" id="IPR005914">
    <property type="entry name" value="Acac_CoA_synth"/>
</dbReference>
<dbReference type="Pfam" id="PF00501">
    <property type="entry name" value="AMP-binding"/>
    <property type="match status" value="1"/>
</dbReference>
<evidence type="ECO:0000259" key="6">
    <source>
        <dbReference type="Pfam" id="PF13193"/>
    </source>
</evidence>
<dbReference type="EMBL" id="CP099468">
    <property type="protein sequence ID" value="USQ86338.1"/>
    <property type="molecule type" value="Genomic_DNA"/>
</dbReference>
<dbReference type="Pfam" id="PF13193">
    <property type="entry name" value="AMP-binding_C"/>
    <property type="match status" value="1"/>
</dbReference>
<dbReference type="PANTHER" id="PTHR42921:SF1">
    <property type="entry name" value="ACETOACETYL-COA SYNTHETASE"/>
    <property type="match status" value="1"/>
</dbReference>